<evidence type="ECO:0000256" key="4">
    <source>
        <dbReference type="ARBA" id="ARBA00022496"/>
    </source>
</evidence>
<dbReference type="RefSeq" id="WP_190997428.1">
    <property type="nucleotide sequence ID" value="NZ_JACXSI010000012.1"/>
</dbReference>
<keyword evidence="9" id="KW-0472">Membrane</keyword>
<keyword evidence="8" id="KW-0406">Ion transport</keyword>
<dbReference type="InterPro" id="IPR017871">
    <property type="entry name" value="ABC_transporter-like_CS"/>
</dbReference>
<keyword evidence="6 11" id="KW-0067">ATP-binding</keyword>
<dbReference type="SUPFAM" id="SSF52540">
    <property type="entry name" value="P-loop containing nucleoside triphosphate hydrolases"/>
    <property type="match status" value="1"/>
</dbReference>
<dbReference type="InterPro" id="IPR003439">
    <property type="entry name" value="ABC_transporter-like_ATP-bd"/>
</dbReference>
<evidence type="ECO:0000256" key="6">
    <source>
        <dbReference type="ARBA" id="ARBA00022840"/>
    </source>
</evidence>
<comment type="subcellular location">
    <subcellularLocation>
        <location evidence="1">Cell membrane</location>
        <topology evidence="1">Peripheral membrane protein</topology>
    </subcellularLocation>
</comment>
<dbReference type="PROSITE" id="PS50893">
    <property type="entry name" value="ABC_TRANSPORTER_2"/>
    <property type="match status" value="1"/>
</dbReference>
<proteinExistence type="predicted"/>
<dbReference type="InterPro" id="IPR051535">
    <property type="entry name" value="Siderophore_ABC-ATPase"/>
</dbReference>
<dbReference type="GO" id="GO:0016887">
    <property type="term" value="F:ATP hydrolysis activity"/>
    <property type="evidence" value="ECO:0007669"/>
    <property type="project" value="InterPro"/>
</dbReference>
<comment type="caution">
    <text evidence="11">The sequence shown here is derived from an EMBL/GenBank/DDBJ whole genome shotgun (WGS) entry which is preliminary data.</text>
</comment>
<organism evidence="11 12">
    <name type="scientific">Peribacillus faecalis</name>
    <dbReference type="NCBI Taxonomy" id="2772559"/>
    <lineage>
        <taxon>Bacteria</taxon>
        <taxon>Bacillati</taxon>
        <taxon>Bacillota</taxon>
        <taxon>Bacilli</taxon>
        <taxon>Bacillales</taxon>
        <taxon>Bacillaceae</taxon>
        <taxon>Peribacillus</taxon>
    </lineage>
</organism>
<keyword evidence="4" id="KW-0410">Iron transport</keyword>
<dbReference type="GO" id="GO:0005886">
    <property type="term" value="C:plasma membrane"/>
    <property type="evidence" value="ECO:0007669"/>
    <property type="project" value="UniProtKB-SubCell"/>
</dbReference>
<keyword evidence="7" id="KW-0408">Iron</keyword>
<keyword evidence="2" id="KW-0813">Transport</keyword>
<evidence type="ECO:0000256" key="7">
    <source>
        <dbReference type="ARBA" id="ARBA00023004"/>
    </source>
</evidence>
<evidence type="ECO:0000256" key="1">
    <source>
        <dbReference type="ARBA" id="ARBA00004202"/>
    </source>
</evidence>
<gene>
    <name evidence="11" type="ORF">IEO70_05845</name>
</gene>
<keyword evidence="5" id="KW-0547">Nucleotide-binding</keyword>
<keyword evidence="12" id="KW-1185">Reference proteome</keyword>
<dbReference type="InterPro" id="IPR027417">
    <property type="entry name" value="P-loop_NTPase"/>
</dbReference>
<evidence type="ECO:0000256" key="9">
    <source>
        <dbReference type="ARBA" id="ARBA00023136"/>
    </source>
</evidence>
<dbReference type="PROSITE" id="PS00211">
    <property type="entry name" value="ABC_TRANSPORTER_1"/>
    <property type="match status" value="1"/>
</dbReference>
<keyword evidence="3" id="KW-1003">Cell membrane</keyword>
<accession>A0A927CU58</accession>
<evidence type="ECO:0000256" key="8">
    <source>
        <dbReference type="ARBA" id="ARBA00023065"/>
    </source>
</evidence>
<protein>
    <submittedName>
        <fullName evidence="11">ABC transporter ATP-binding protein</fullName>
    </submittedName>
</protein>
<evidence type="ECO:0000256" key="2">
    <source>
        <dbReference type="ARBA" id="ARBA00022448"/>
    </source>
</evidence>
<dbReference type="EMBL" id="JACXSI010000012">
    <property type="protein sequence ID" value="MBD3107883.1"/>
    <property type="molecule type" value="Genomic_DNA"/>
</dbReference>
<dbReference type="Pfam" id="PF00005">
    <property type="entry name" value="ABC_tran"/>
    <property type="match status" value="1"/>
</dbReference>
<dbReference type="FunFam" id="3.40.50.300:FF:000134">
    <property type="entry name" value="Iron-enterobactin ABC transporter ATP-binding protein"/>
    <property type="match status" value="1"/>
</dbReference>
<reference evidence="11" key="1">
    <citation type="submission" date="2020-09" db="EMBL/GenBank/DDBJ databases">
        <title>Bacillus faecalis sp. nov., a moderately halophilic bacterium isolated from cow faeces.</title>
        <authorList>
            <person name="Jiang L."/>
            <person name="Lee J."/>
        </authorList>
    </citation>
    <scope>NUCLEOTIDE SEQUENCE</scope>
    <source>
        <strain evidence="11">AGMB 02131</strain>
    </source>
</reference>
<evidence type="ECO:0000256" key="5">
    <source>
        <dbReference type="ARBA" id="ARBA00022741"/>
    </source>
</evidence>
<dbReference type="PANTHER" id="PTHR42771:SF4">
    <property type="entry name" value="IRON(3+)-HYDROXAMATE IMPORT ATP-BINDING PROTEIN FHUC"/>
    <property type="match status" value="1"/>
</dbReference>
<name>A0A927CU58_9BACI</name>
<evidence type="ECO:0000313" key="11">
    <source>
        <dbReference type="EMBL" id="MBD3107883.1"/>
    </source>
</evidence>
<dbReference type="InterPro" id="IPR003593">
    <property type="entry name" value="AAA+_ATPase"/>
</dbReference>
<dbReference type="CDD" id="cd03214">
    <property type="entry name" value="ABC_Iron-Siderophores_B12_Hemin"/>
    <property type="match status" value="1"/>
</dbReference>
<evidence type="ECO:0000313" key="12">
    <source>
        <dbReference type="Proteomes" id="UP000602076"/>
    </source>
</evidence>
<dbReference type="PANTHER" id="PTHR42771">
    <property type="entry name" value="IRON(3+)-HYDROXAMATE IMPORT ATP-BINDING PROTEIN FHUC"/>
    <property type="match status" value="1"/>
</dbReference>
<dbReference type="GO" id="GO:0006826">
    <property type="term" value="P:iron ion transport"/>
    <property type="evidence" value="ECO:0007669"/>
    <property type="project" value="UniProtKB-KW"/>
</dbReference>
<evidence type="ECO:0000259" key="10">
    <source>
        <dbReference type="PROSITE" id="PS50893"/>
    </source>
</evidence>
<dbReference type="Proteomes" id="UP000602076">
    <property type="component" value="Unassembled WGS sequence"/>
</dbReference>
<sequence>MTTAFRVENLTAGYEKVTIFENLNIAIPKGKITTIIGPNGCGKSTLLKTIGRILKKEHGDIYLQEQNMQNMSTKEIAKHLAILSQSPSAPLQLKVEELISYGRYPHRKNVTRLSPKDQEMIEWAMEVTHTTEFRSRELAQLSGGQRQRVWLAMALAQETDMLLLDEPTTYLDMAHQLEVLHIVRDLNENHGCTIVMVLHDINHAARFSHELIAMRAGKVVECGTPLEIITPSILKAVFQIDAKILHDEELESPVCYTYDVF</sequence>
<dbReference type="SMART" id="SM00382">
    <property type="entry name" value="AAA"/>
    <property type="match status" value="1"/>
</dbReference>
<evidence type="ECO:0000256" key="3">
    <source>
        <dbReference type="ARBA" id="ARBA00022475"/>
    </source>
</evidence>
<dbReference type="Gene3D" id="3.40.50.300">
    <property type="entry name" value="P-loop containing nucleotide triphosphate hydrolases"/>
    <property type="match status" value="1"/>
</dbReference>
<feature type="domain" description="ABC transporter" evidence="10">
    <location>
        <begin position="5"/>
        <end position="241"/>
    </location>
</feature>
<dbReference type="GO" id="GO:0005524">
    <property type="term" value="F:ATP binding"/>
    <property type="evidence" value="ECO:0007669"/>
    <property type="project" value="UniProtKB-KW"/>
</dbReference>
<dbReference type="AlphaFoldDB" id="A0A927CU58"/>